<dbReference type="SUPFAM" id="SSF75169">
    <property type="entry name" value="DsrEFH-like"/>
    <property type="match status" value="1"/>
</dbReference>
<dbReference type="STRING" id="1121400.SAMN02746065_11247"/>
<dbReference type="CDD" id="cd03421">
    <property type="entry name" value="SirA_like_N"/>
    <property type="match status" value="1"/>
</dbReference>
<dbReference type="InterPro" id="IPR036868">
    <property type="entry name" value="TusA-like_sf"/>
</dbReference>
<dbReference type="EMBL" id="FWXY01000012">
    <property type="protein sequence ID" value="SMC84506.1"/>
    <property type="molecule type" value="Genomic_DNA"/>
</dbReference>
<organism evidence="2 3">
    <name type="scientific">Desulfocicer vacuolatum DSM 3385</name>
    <dbReference type="NCBI Taxonomy" id="1121400"/>
    <lineage>
        <taxon>Bacteria</taxon>
        <taxon>Pseudomonadati</taxon>
        <taxon>Thermodesulfobacteriota</taxon>
        <taxon>Desulfobacteria</taxon>
        <taxon>Desulfobacterales</taxon>
        <taxon>Desulfobacteraceae</taxon>
        <taxon>Desulfocicer</taxon>
    </lineage>
</organism>
<dbReference type="Gene3D" id="3.30.110.40">
    <property type="entry name" value="TusA-like domain"/>
    <property type="match status" value="1"/>
</dbReference>
<dbReference type="InterPro" id="IPR003787">
    <property type="entry name" value="Sulphur_relay_DsrE/F-like"/>
</dbReference>
<dbReference type="InterPro" id="IPR027396">
    <property type="entry name" value="DsrEFH-like"/>
</dbReference>
<evidence type="ECO:0000259" key="1">
    <source>
        <dbReference type="Pfam" id="PF01206"/>
    </source>
</evidence>
<dbReference type="Pfam" id="PF01206">
    <property type="entry name" value="TusA"/>
    <property type="match status" value="1"/>
</dbReference>
<accession>A0A1W2CHG8</accession>
<evidence type="ECO:0000313" key="3">
    <source>
        <dbReference type="Proteomes" id="UP000192418"/>
    </source>
</evidence>
<protein>
    <submittedName>
        <fullName evidence="2">Selenium metabolism protein YedF</fullName>
    </submittedName>
</protein>
<dbReference type="OrthoDB" id="9801500at2"/>
<gene>
    <name evidence="2" type="ORF">SAMN02746065_11247</name>
</gene>
<dbReference type="AlphaFoldDB" id="A0A1W2CHG8"/>
<dbReference type="Pfam" id="PF02635">
    <property type="entry name" value="DsrE"/>
    <property type="match status" value="1"/>
</dbReference>
<sequence length="203" mass="22261">MIYKVDARGLACPEPVLKTKAVIENPDVDMVQVQVDNDAAVENVSRFLTYQGFQVSVDSHGVNSTVEGVKKENDGENQPETDINASAETGDTQKMVVMIGSRTIGQGDDELGKKLMMSYIRTLKEMGDDLWRLIFVNGGVYFATEGAELLPDLMALEEQGITILVCGTCLNHFDILEKKKVGQTTNMLDIITAMQLADKVISL</sequence>
<dbReference type="Proteomes" id="UP000192418">
    <property type="component" value="Unassembled WGS sequence"/>
</dbReference>
<dbReference type="RefSeq" id="WP_084069659.1">
    <property type="nucleotide sequence ID" value="NZ_FWXY01000012.1"/>
</dbReference>
<feature type="domain" description="UPF0033" evidence="1">
    <location>
        <begin position="4"/>
        <end position="57"/>
    </location>
</feature>
<dbReference type="SUPFAM" id="SSF64307">
    <property type="entry name" value="SirA-like"/>
    <property type="match status" value="1"/>
</dbReference>
<dbReference type="InterPro" id="IPR001455">
    <property type="entry name" value="TusA-like"/>
</dbReference>
<reference evidence="2 3" key="1">
    <citation type="submission" date="2017-04" db="EMBL/GenBank/DDBJ databases">
        <authorList>
            <person name="Afonso C.L."/>
            <person name="Miller P.J."/>
            <person name="Scott M.A."/>
            <person name="Spackman E."/>
            <person name="Goraichik I."/>
            <person name="Dimitrov K.M."/>
            <person name="Suarez D.L."/>
            <person name="Swayne D.E."/>
        </authorList>
    </citation>
    <scope>NUCLEOTIDE SEQUENCE [LARGE SCALE GENOMIC DNA]</scope>
    <source>
        <strain evidence="2 3">DSM 3385</strain>
    </source>
</reference>
<proteinExistence type="predicted"/>
<dbReference type="NCBIfam" id="TIGR03527">
    <property type="entry name" value="selenium_YedF"/>
    <property type="match status" value="1"/>
</dbReference>
<evidence type="ECO:0000313" key="2">
    <source>
        <dbReference type="EMBL" id="SMC84506.1"/>
    </source>
</evidence>
<dbReference type="InterPro" id="IPR019870">
    <property type="entry name" value="Se_metab_YedF"/>
</dbReference>
<keyword evidence="3" id="KW-1185">Reference proteome</keyword>
<name>A0A1W2CHG8_9BACT</name>